<gene>
    <name evidence="2" type="ORF">THASP1DRAFT_22959</name>
</gene>
<sequence>MRQQLMRQLYDSSDGSCSPDGYRPGDMSPSPRSSLDRMSEPSEAGEEPQPRNPSPVFGNISFDEMDSSMIGDQTVYLDANLENSHLAPSGGLDLPKELSILRENDSDIEAADAEVSRVFENMPLGDLGHASNDILSTSSAADILGQSDLLKSLDTLTTTSSKTKVDTTAPSTSLAWESAPSTGAPTQQAILDANGLKDTRSITASIYGEFAESSENDDGDGSFWINDDTNLAQMQRSDSRASDGTYHQRSMSAASFGLDDDGEDALRFQGGPTRLPRRSNSRASQGALSVSSTPQMRRQNSRNVVTPSGQSDTRSRSRTTPRRAHTVGRTHPARPPPHARPGSSVSNASSTSVRRSVGRPPIMSPSGFSQRSGNSDFQSEPAWAAVPAKAGRRSGSSASNTRAHARRPSWASSRSSDSTSQQQQQQHRRVPSSPMDAPGHGARPMSVASSRSSGSTGRFHARPGSSASSGAAYPTADPQWVTPATKKAPGVPSSANSHKKQLSKEPSRSLSAFAIADESEPEPEAADGLGSMLRGFGLDTAADTSFDPDESGDFGTMSLRASAAPTTPGRSTSVNSNRSLQSSNSMSLRSTSSSGRRPGSSIRDFEFPSRPTARSNSVASNGSDGISLRSPTRVPGYGRDTGDMMSVVAALNKSRSTTSGRA</sequence>
<protein>
    <submittedName>
        <fullName evidence="2">Uncharacterized protein</fullName>
    </submittedName>
</protein>
<feature type="compositionally biased region" description="Low complexity" evidence="1">
    <location>
        <begin position="408"/>
        <end position="425"/>
    </location>
</feature>
<accession>A0A4P9XUA3</accession>
<feature type="compositionally biased region" description="Polar residues" evidence="1">
    <location>
        <begin position="653"/>
        <end position="662"/>
    </location>
</feature>
<feature type="compositionally biased region" description="Polar residues" evidence="1">
    <location>
        <begin position="281"/>
        <end position="310"/>
    </location>
</feature>
<evidence type="ECO:0000313" key="2">
    <source>
        <dbReference type="EMBL" id="RKP09161.1"/>
    </source>
</evidence>
<feature type="compositionally biased region" description="Low complexity" evidence="1">
    <location>
        <begin position="340"/>
        <end position="355"/>
    </location>
</feature>
<feature type="compositionally biased region" description="Low complexity" evidence="1">
    <location>
        <begin position="446"/>
        <end position="455"/>
    </location>
</feature>
<feature type="compositionally biased region" description="Polar residues" evidence="1">
    <location>
        <begin position="1"/>
        <end position="16"/>
    </location>
</feature>
<feature type="region of interest" description="Disordered" evidence="1">
    <location>
        <begin position="254"/>
        <end position="662"/>
    </location>
</feature>
<dbReference type="OrthoDB" id="10555842at2759"/>
<dbReference type="AlphaFoldDB" id="A0A4P9XUA3"/>
<feature type="compositionally biased region" description="Polar residues" evidence="1">
    <location>
        <begin position="366"/>
        <end position="378"/>
    </location>
</feature>
<keyword evidence="3" id="KW-1185">Reference proteome</keyword>
<feature type="compositionally biased region" description="Basic residues" evidence="1">
    <location>
        <begin position="316"/>
        <end position="332"/>
    </location>
</feature>
<feature type="compositionally biased region" description="Polar residues" evidence="1">
    <location>
        <begin position="612"/>
        <end position="624"/>
    </location>
</feature>
<feature type="region of interest" description="Disordered" evidence="1">
    <location>
        <begin position="1"/>
        <end position="61"/>
    </location>
</feature>
<name>A0A4P9XUA3_9FUNG</name>
<dbReference type="Proteomes" id="UP000271241">
    <property type="component" value="Unassembled WGS sequence"/>
</dbReference>
<dbReference type="EMBL" id="KZ992536">
    <property type="protein sequence ID" value="RKP09161.1"/>
    <property type="molecule type" value="Genomic_DNA"/>
</dbReference>
<evidence type="ECO:0000256" key="1">
    <source>
        <dbReference type="SAM" id="MobiDB-lite"/>
    </source>
</evidence>
<evidence type="ECO:0000313" key="3">
    <source>
        <dbReference type="Proteomes" id="UP000271241"/>
    </source>
</evidence>
<organism evidence="2 3">
    <name type="scientific">Thamnocephalis sphaerospora</name>
    <dbReference type="NCBI Taxonomy" id="78915"/>
    <lineage>
        <taxon>Eukaryota</taxon>
        <taxon>Fungi</taxon>
        <taxon>Fungi incertae sedis</taxon>
        <taxon>Zoopagomycota</taxon>
        <taxon>Zoopagomycotina</taxon>
        <taxon>Zoopagomycetes</taxon>
        <taxon>Zoopagales</taxon>
        <taxon>Sigmoideomycetaceae</taxon>
        <taxon>Thamnocephalis</taxon>
    </lineage>
</organism>
<proteinExistence type="predicted"/>
<reference evidence="3" key="1">
    <citation type="journal article" date="2018" name="Nat. Microbiol.">
        <title>Leveraging single-cell genomics to expand the fungal tree of life.</title>
        <authorList>
            <person name="Ahrendt S.R."/>
            <person name="Quandt C.A."/>
            <person name="Ciobanu D."/>
            <person name="Clum A."/>
            <person name="Salamov A."/>
            <person name="Andreopoulos B."/>
            <person name="Cheng J.F."/>
            <person name="Woyke T."/>
            <person name="Pelin A."/>
            <person name="Henrissat B."/>
            <person name="Reynolds N.K."/>
            <person name="Benny G.L."/>
            <person name="Smith M.E."/>
            <person name="James T.Y."/>
            <person name="Grigoriev I.V."/>
        </authorList>
    </citation>
    <scope>NUCLEOTIDE SEQUENCE [LARGE SCALE GENOMIC DNA]</scope>
    <source>
        <strain evidence="3">RSA 1356</strain>
    </source>
</reference>
<feature type="compositionally biased region" description="Low complexity" evidence="1">
    <location>
        <begin position="571"/>
        <end position="601"/>
    </location>
</feature>